<keyword evidence="8" id="KW-0378">Hydrolase</keyword>
<dbReference type="Ensembl" id="ENSAZOT00000021045.1">
    <property type="protein sequence ID" value="ENSAZOP00000019591.1"/>
    <property type="gene ID" value="ENSAZOG00000012728.1"/>
</dbReference>
<comment type="catalytic activity">
    <reaction evidence="10">
        <text>O-phospho-L-seryl-[protein] + H2O = L-seryl-[protein] + phosphate</text>
        <dbReference type="Rhea" id="RHEA:20629"/>
        <dbReference type="Rhea" id="RHEA-COMP:9863"/>
        <dbReference type="Rhea" id="RHEA-COMP:11604"/>
        <dbReference type="ChEBI" id="CHEBI:15377"/>
        <dbReference type="ChEBI" id="CHEBI:29999"/>
        <dbReference type="ChEBI" id="CHEBI:43474"/>
        <dbReference type="ChEBI" id="CHEBI:83421"/>
        <dbReference type="EC" id="3.1.3.16"/>
    </reaction>
</comment>
<dbReference type="PANTHER" id="PTHR43143">
    <property type="entry name" value="METALLOPHOSPHOESTERASE, CALCINEURIN SUPERFAMILY"/>
    <property type="match status" value="1"/>
</dbReference>
<dbReference type="SUPFAM" id="SSF56300">
    <property type="entry name" value="Metallo-dependent phosphatases"/>
    <property type="match status" value="1"/>
</dbReference>
<protein>
    <recommendedName>
        <fullName evidence="5">Serine/threonine-protein phosphatase CPPED1</fullName>
        <ecNumber evidence="4">3.1.3.16</ecNumber>
    </recommendedName>
    <alternativeName>
        <fullName evidence="9">Calcineurin-like phosphoesterase domain-containing protein 1</fullName>
    </alternativeName>
</protein>
<comment type="catalytic activity">
    <reaction evidence="11">
        <text>O-phospho-L-threonyl-[protein] + H2O = L-threonyl-[protein] + phosphate</text>
        <dbReference type="Rhea" id="RHEA:47004"/>
        <dbReference type="Rhea" id="RHEA-COMP:11060"/>
        <dbReference type="Rhea" id="RHEA-COMP:11605"/>
        <dbReference type="ChEBI" id="CHEBI:15377"/>
        <dbReference type="ChEBI" id="CHEBI:30013"/>
        <dbReference type="ChEBI" id="CHEBI:43474"/>
        <dbReference type="ChEBI" id="CHEBI:61977"/>
        <dbReference type="EC" id="3.1.3.16"/>
    </reaction>
</comment>
<dbReference type="Pfam" id="PF00149">
    <property type="entry name" value="Metallophos"/>
    <property type="match status" value="1"/>
</dbReference>
<dbReference type="CDD" id="cd07395">
    <property type="entry name" value="MPP_CSTP1"/>
    <property type="match status" value="1"/>
</dbReference>
<keyword evidence="6" id="KW-0963">Cytoplasm</keyword>
<evidence type="ECO:0000256" key="5">
    <source>
        <dbReference type="ARBA" id="ARBA00013356"/>
    </source>
</evidence>
<dbReference type="EC" id="3.1.3.16" evidence="4"/>
<keyword evidence="14" id="KW-1185">Reference proteome</keyword>
<feature type="domain" description="Calcineurin-like phosphoesterase" evidence="12">
    <location>
        <begin position="128"/>
        <end position="328"/>
    </location>
</feature>
<accession>A0A8B9VAP2</accession>
<evidence type="ECO:0000256" key="11">
    <source>
        <dbReference type="ARBA" id="ARBA00048336"/>
    </source>
</evidence>
<name>A0A8B9VAP2_9AVES</name>
<dbReference type="AlphaFoldDB" id="A0A8B9VAP2"/>
<dbReference type="GO" id="GO:0046872">
    <property type="term" value="F:metal ion binding"/>
    <property type="evidence" value="ECO:0007669"/>
    <property type="project" value="UniProtKB-KW"/>
</dbReference>
<comment type="similarity">
    <text evidence="3">Belongs to the metallophosphoesterase superfamily. CPPED1 family.</text>
</comment>
<evidence type="ECO:0000256" key="3">
    <source>
        <dbReference type="ARBA" id="ARBA00010567"/>
    </source>
</evidence>
<organism evidence="13 14">
    <name type="scientific">Anas zonorhyncha</name>
    <name type="common">Eastern spot-billed duck</name>
    <dbReference type="NCBI Taxonomy" id="75864"/>
    <lineage>
        <taxon>Eukaryota</taxon>
        <taxon>Metazoa</taxon>
        <taxon>Chordata</taxon>
        <taxon>Craniata</taxon>
        <taxon>Vertebrata</taxon>
        <taxon>Euteleostomi</taxon>
        <taxon>Archelosauria</taxon>
        <taxon>Archosauria</taxon>
        <taxon>Dinosauria</taxon>
        <taxon>Saurischia</taxon>
        <taxon>Theropoda</taxon>
        <taxon>Coelurosauria</taxon>
        <taxon>Aves</taxon>
        <taxon>Neognathae</taxon>
        <taxon>Galloanserae</taxon>
        <taxon>Anseriformes</taxon>
        <taxon>Anatidae</taxon>
        <taxon>Anatinae</taxon>
        <taxon>Anas</taxon>
    </lineage>
</organism>
<dbReference type="PANTHER" id="PTHR43143:SF1">
    <property type="entry name" value="SERINE_THREONINE-PROTEIN PHOSPHATASE CPPED1"/>
    <property type="match status" value="1"/>
</dbReference>
<evidence type="ECO:0000256" key="8">
    <source>
        <dbReference type="ARBA" id="ARBA00022801"/>
    </source>
</evidence>
<evidence type="ECO:0000256" key="2">
    <source>
        <dbReference type="ARBA" id="ARBA00004496"/>
    </source>
</evidence>
<keyword evidence="7" id="KW-0479">Metal-binding</keyword>
<evidence type="ECO:0000313" key="13">
    <source>
        <dbReference type="Ensembl" id="ENSAZOP00000019591.1"/>
    </source>
</evidence>
<evidence type="ECO:0000256" key="10">
    <source>
        <dbReference type="ARBA" id="ARBA00047761"/>
    </source>
</evidence>
<dbReference type="GO" id="GO:0004722">
    <property type="term" value="F:protein serine/threonine phosphatase activity"/>
    <property type="evidence" value="ECO:0007669"/>
    <property type="project" value="UniProtKB-EC"/>
</dbReference>
<evidence type="ECO:0000256" key="1">
    <source>
        <dbReference type="ARBA" id="ARBA00001968"/>
    </source>
</evidence>
<proteinExistence type="inferred from homology"/>
<evidence type="ECO:0000256" key="9">
    <source>
        <dbReference type="ARBA" id="ARBA00032900"/>
    </source>
</evidence>
<dbReference type="Proteomes" id="UP000694549">
    <property type="component" value="Unplaced"/>
</dbReference>
<comment type="subcellular location">
    <subcellularLocation>
        <location evidence="2">Cytoplasm</location>
    </subcellularLocation>
</comment>
<sequence>MTLALLTLHLRKHLKKILQRVTDFRSSGCVHAGSVLLHLSSPLPGPPPAAAPLRRAGLPRAQAPPRRRRCRPRRLAAAAHGMAATGDAFRRAQGRALSAFRHDDEYEWKGPFYFIQGADPQFGLIKSWAVGDTNNGDDEWKEEIKLTEQAVQAVNKLNPKPKFFVLCGDLIHGMPGSQWRKDQERDLKNVLKNTDQNIPLVFVSGNHDIGNAPTRETIDNYCKSWGDDYFSFWVGGVFFLVLNSQLYFDSSKCPELKQAQDVWLNEQLAVAEKHKCKHIIVFQHIPLFLREPDEDHDYFNLEKSVRQEIMEKFHKAGIKAVFSGHYHRNAGGSYRGLEMVVTSAIGCQLGEDTHGLRVVVVTDEKIVHRYYSLDELSSQGMEKELLDMLAKQI</sequence>
<evidence type="ECO:0000256" key="6">
    <source>
        <dbReference type="ARBA" id="ARBA00022490"/>
    </source>
</evidence>
<evidence type="ECO:0000313" key="14">
    <source>
        <dbReference type="Proteomes" id="UP000694549"/>
    </source>
</evidence>
<dbReference type="GO" id="GO:0005737">
    <property type="term" value="C:cytoplasm"/>
    <property type="evidence" value="ECO:0007669"/>
    <property type="project" value="UniProtKB-SubCell"/>
</dbReference>
<dbReference type="Gene3D" id="3.60.21.10">
    <property type="match status" value="1"/>
</dbReference>
<evidence type="ECO:0000256" key="4">
    <source>
        <dbReference type="ARBA" id="ARBA00013081"/>
    </source>
</evidence>
<dbReference type="InterPro" id="IPR029052">
    <property type="entry name" value="Metallo-depent_PP-like"/>
</dbReference>
<dbReference type="InterPro" id="IPR041867">
    <property type="entry name" value="MPP_CSTP1"/>
</dbReference>
<reference evidence="13" key="1">
    <citation type="submission" date="2025-08" db="UniProtKB">
        <authorList>
            <consortium name="Ensembl"/>
        </authorList>
    </citation>
    <scope>IDENTIFICATION</scope>
</reference>
<dbReference type="InterPro" id="IPR004843">
    <property type="entry name" value="Calcineurin-like_PHP"/>
</dbReference>
<evidence type="ECO:0000259" key="12">
    <source>
        <dbReference type="Pfam" id="PF00149"/>
    </source>
</evidence>
<dbReference type="InterPro" id="IPR051918">
    <property type="entry name" value="STPP_CPPED1"/>
</dbReference>
<evidence type="ECO:0000256" key="7">
    <source>
        <dbReference type="ARBA" id="ARBA00022723"/>
    </source>
</evidence>
<comment type="cofactor">
    <cofactor evidence="1">
        <name>a divalent metal cation</name>
        <dbReference type="ChEBI" id="CHEBI:60240"/>
    </cofactor>
</comment>
<reference evidence="13" key="2">
    <citation type="submission" date="2025-09" db="UniProtKB">
        <authorList>
            <consortium name="Ensembl"/>
        </authorList>
    </citation>
    <scope>IDENTIFICATION</scope>
</reference>